<evidence type="ECO:0000313" key="9">
    <source>
        <dbReference type="EMBL" id="KAF9760321.1"/>
    </source>
</evidence>
<dbReference type="PIRSF" id="PIRSF000097">
    <property type="entry name" value="AKR"/>
    <property type="match status" value="1"/>
</dbReference>
<evidence type="ECO:0000256" key="3">
    <source>
        <dbReference type="ARBA" id="ARBA00022490"/>
    </source>
</evidence>
<feature type="active site" description="Proton donor" evidence="5">
    <location>
        <position position="55"/>
    </location>
</feature>
<accession>A0A8H7NQU3</accession>
<dbReference type="PROSITE" id="PS00062">
    <property type="entry name" value="ALDOKETO_REDUCTASE_2"/>
    <property type="match status" value="1"/>
</dbReference>
<feature type="domain" description="NADP-dependent oxidoreductase" evidence="8">
    <location>
        <begin position="22"/>
        <end position="276"/>
    </location>
</feature>
<dbReference type="InterPro" id="IPR036812">
    <property type="entry name" value="NAD(P)_OxRdtase_dom_sf"/>
</dbReference>
<evidence type="ECO:0000256" key="4">
    <source>
        <dbReference type="ARBA" id="ARBA00023002"/>
    </source>
</evidence>
<feature type="binding site" evidence="6">
    <location>
        <position position="111"/>
    </location>
    <ligand>
        <name>substrate</name>
    </ligand>
</feature>
<dbReference type="EMBL" id="JADCTT010000001">
    <property type="protein sequence ID" value="KAF9760321.1"/>
    <property type="molecule type" value="Genomic_DNA"/>
</dbReference>
<name>A0A8H7NQU3_BIOOC</name>
<dbReference type="PRINTS" id="PR00069">
    <property type="entry name" value="ALDKETRDTASE"/>
</dbReference>
<comment type="similarity">
    <text evidence="2">Belongs to the aldo/keto reductase family.</text>
</comment>
<evidence type="ECO:0000256" key="7">
    <source>
        <dbReference type="PIRSR" id="PIRSR000097-3"/>
    </source>
</evidence>
<dbReference type="GO" id="GO:0033554">
    <property type="term" value="P:cellular response to stress"/>
    <property type="evidence" value="ECO:0007669"/>
    <property type="project" value="UniProtKB-ARBA"/>
</dbReference>
<sequence>MANLKGSSKTYTLASGDKIPAIGLGTWQSTKDQTVRAVEAALAAGYRYIDTAAGYGNESEVGQGLKNSGIPREQVWITTKLNNPDHKRAPEALEESLKNLGVDYLDLWLMHWPCSTDPSKENAHYEDWNFIDTWREMQKLLATGKIRNIGVSNFGITNMEKLLNHPSCKIVPAVNQIELHPNNPSFRLVQYCQDKGIHLTGYSCLGSTNSPLYKDPTLLSIAKAKGKTPQQCLLQWGIQHGWDVIPKSVTASRIHDNFNLDGWDLTEDEMKKLDALPDRFKVGNDDWLPIKVFFGDDEGPVKSQEGKVIKNRSSL</sequence>
<dbReference type="PANTHER" id="PTHR11732">
    <property type="entry name" value="ALDO/KETO REDUCTASE"/>
    <property type="match status" value="1"/>
</dbReference>
<dbReference type="GO" id="GO:0004032">
    <property type="term" value="F:aldose reductase (NADPH) activity"/>
    <property type="evidence" value="ECO:0007669"/>
    <property type="project" value="UniProtKB-ARBA"/>
</dbReference>
<evidence type="ECO:0000256" key="6">
    <source>
        <dbReference type="PIRSR" id="PIRSR000097-2"/>
    </source>
</evidence>
<dbReference type="GO" id="GO:0006066">
    <property type="term" value="P:alcohol metabolic process"/>
    <property type="evidence" value="ECO:0007669"/>
    <property type="project" value="UniProtKB-ARBA"/>
</dbReference>
<dbReference type="Proteomes" id="UP000616885">
    <property type="component" value="Unassembled WGS sequence"/>
</dbReference>
<dbReference type="GO" id="GO:0042843">
    <property type="term" value="P:D-xylose catabolic process"/>
    <property type="evidence" value="ECO:0007669"/>
    <property type="project" value="UniProtKB-ARBA"/>
</dbReference>
<evidence type="ECO:0000256" key="1">
    <source>
        <dbReference type="ARBA" id="ARBA00004496"/>
    </source>
</evidence>
<dbReference type="Pfam" id="PF00248">
    <property type="entry name" value="Aldo_ket_red"/>
    <property type="match status" value="1"/>
</dbReference>
<dbReference type="FunFam" id="3.20.20.100:FF:000018">
    <property type="entry name" value="Glycerol dehydrogenase Gcy1"/>
    <property type="match status" value="1"/>
</dbReference>
<dbReference type="InterPro" id="IPR020471">
    <property type="entry name" value="AKR"/>
</dbReference>
<evidence type="ECO:0000259" key="8">
    <source>
        <dbReference type="Pfam" id="PF00248"/>
    </source>
</evidence>
<dbReference type="GO" id="GO:0019568">
    <property type="term" value="P:arabinose catabolic process"/>
    <property type="evidence" value="ECO:0007669"/>
    <property type="project" value="UniProtKB-ARBA"/>
</dbReference>
<dbReference type="InterPro" id="IPR023210">
    <property type="entry name" value="NADP_OxRdtase_dom"/>
</dbReference>
<gene>
    <name evidence="9" type="ORF">IM811_002015</name>
</gene>
<comment type="subcellular location">
    <subcellularLocation>
        <location evidence="1">Cytoplasm</location>
    </subcellularLocation>
</comment>
<reference evidence="9" key="1">
    <citation type="submission" date="2020-10" db="EMBL/GenBank/DDBJ databases">
        <title>High-Quality Genome Resource of Clonostachys rosea strain S41 by Oxford Nanopore Long-Read Sequencing.</title>
        <authorList>
            <person name="Wang H."/>
        </authorList>
    </citation>
    <scope>NUCLEOTIDE SEQUENCE</scope>
    <source>
        <strain evidence="9">S41</strain>
    </source>
</reference>
<dbReference type="SUPFAM" id="SSF51430">
    <property type="entry name" value="NAD(P)-linked oxidoreductase"/>
    <property type="match status" value="1"/>
</dbReference>
<keyword evidence="3" id="KW-0963">Cytoplasm</keyword>
<dbReference type="Gene3D" id="3.20.20.100">
    <property type="entry name" value="NADP-dependent oxidoreductase domain"/>
    <property type="match status" value="1"/>
</dbReference>
<protein>
    <recommendedName>
        <fullName evidence="8">NADP-dependent oxidoreductase domain-containing protein</fullName>
    </recommendedName>
</protein>
<dbReference type="GO" id="GO:0005737">
    <property type="term" value="C:cytoplasm"/>
    <property type="evidence" value="ECO:0007669"/>
    <property type="project" value="UniProtKB-SubCell"/>
</dbReference>
<evidence type="ECO:0000256" key="5">
    <source>
        <dbReference type="PIRSR" id="PIRSR000097-1"/>
    </source>
</evidence>
<keyword evidence="4" id="KW-0560">Oxidoreductase</keyword>
<evidence type="ECO:0000313" key="10">
    <source>
        <dbReference type="Proteomes" id="UP000616885"/>
    </source>
</evidence>
<feature type="site" description="Lowers pKa of active site Tyr" evidence="7">
    <location>
        <position position="80"/>
    </location>
</feature>
<dbReference type="InterPro" id="IPR018170">
    <property type="entry name" value="Aldo/ket_reductase_CS"/>
</dbReference>
<dbReference type="GO" id="GO:0042180">
    <property type="term" value="P:ketone metabolic process"/>
    <property type="evidence" value="ECO:0007669"/>
    <property type="project" value="UniProtKB-ARBA"/>
</dbReference>
<proteinExistence type="inferred from homology"/>
<evidence type="ECO:0000256" key="2">
    <source>
        <dbReference type="ARBA" id="ARBA00007905"/>
    </source>
</evidence>
<organism evidence="9 10">
    <name type="scientific">Bionectria ochroleuca</name>
    <name type="common">Gliocladium roseum</name>
    <dbReference type="NCBI Taxonomy" id="29856"/>
    <lineage>
        <taxon>Eukaryota</taxon>
        <taxon>Fungi</taxon>
        <taxon>Dikarya</taxon>
        <taxon>Ascomycota</taxon>
        <taxon>Pezizomycotina</taxon>
        <taxon>Sordariomycetes</taxon>
        <taxon>Hypocreomycetidae</taxon>
        <taxon>Hypocreales</taxon>
        <taxon>Bionectriaceae</taxon>
        <taxon>Clonostachys</taxon>
    </lineage>
</organism>
<comment type="caution">
    <text evidence="9">The sequence shown here is derived from an EMBL/GenBank/DDBJ whole genome shotgun (WGS) entry which is preliminary data.</text>
</comment>
<dbReference type="AlphaFoldDB" id="A0A8H7NQU3"/>